<feature type="compositionally biased region" description="Basic and acidic residues" evidence="1">
    <location>
        <begin position="153"/>
        <end position="162"/>
    </location>
</feature>
<feature type="compositionally biased region" description="Basic and acidic residues" evidence="1">
    <location>
        <begin position="234"/>
        <end position="253"/>
    </location>
</feature>
<dbReference type="EMBL" id="CDMZ01002630">
    <property type="protein sequence ID" value="CEM43189.1"/>
    <property type="molecule type" value="Genomic_DNA"/>
</dbReference>
<sequence length="302" mass="31554">MSDGNLGIRSVGSFDFPGDGRLTLNITIFFCISRPEKKVHVRLPQLPGALWEEAVVSPHSNHPARHAYRVSPSTLSREIPSAAADVPQASSLDPRDFVLAPERESAEAATSAARLAAAGAVQEGLAARAAADAAVSLRSSLDQAAPVGGNEGRQGEPSKQKCGEATGAELMLATSLSPPPVRAVRRGLPQLAEVEADGNEGACGKEGEGVPDRQRSEGVGGGVIQCQGAPDSQGCEHEGEGVIERPDRHRSEGVWETTIDETKMECNETGGTEGGTQPSPQDDEDKAMGADAEQKGWQDCTS</sequence>
<organism evidence="2">
    <name type="scientific">Chromera velia CCMP2878</name>
    <dbReference type="NCBI Taxonomy" id="1169474"/>
    <lineage>
        <taxon>Eukaryota</taxon>
        <taxon>Sar</taxon>
        <taxon>Alveolata</taxon>
        <taxon>Colpodellida</taxon>
        <taxon>Chromeraceae</taxon>
        <taxon>Chromera</taxon>
    </lineage>
</organism>
<feature type="region of interest" description="Disordered" evidence="1">
    <location>
        <begin position="143"/>
        <end position="162"/>
    </location>
</feature>
<dbReference type="AlphaFoldDB" id="A0A0G4HGF9"/>
<feature type="compositionally biased region" description="Basic and acidic residues" evidence="1">
    <location>
        <begin position="286"/>
        <end position="296"/>
    </location>
</feature>
<feature type="compositionally biased region" description="Basic and acidic residues" evidence="1">
    <location>
        <begin position="203"/>
        <end position="216"/>
    </location>
</feature>
<reference evidence="2" key="1">
    <citation type="submission" date="2014-11" db="EMBL/GenBank/DDBJ databases">
        <authorList>
            <person name="Otto D Thomas"/>
            <person name="Naeem Raeece"/>
        </authorList>
    </citation>
    <scope>NUCLEOTIDE SEQUENCE</scope>
</reference>
<gene>
    <name evidence="2" type="ORF">Cvel_1012</name>
</gene>
<evidence type="ECO:0000313" key="2">
    <source>
        <dbReference type="EMBL" id="CEM43189.1"/>
    </source>
</evidence>
<dbReference type="VEuPathDB" id="CryptoDB:Cvel_1012"/>
<evidence type="ECO:0000256" key="1">
    <source>
        <dbReference type="SAM" id="MobiDB-lite"/>
    </source>
</evidence>
<protein>
    <submittedName>
        <fullName evidence="2">Uncharacterized protein</fullName>
    </submittedName>
</protein>
<accession>A0A0G4HGF9</accession>
<name>A0A0G4HGF9_9ALVE</name>
<feature type="region of interest" description="Disordered" evidence="1">
    <location>
        <begin position="197"/>
        <end position="302"/>
    </location>
</feature>
<proteinExistence type="predicted"/>